<dbReference type="AlphaFoldDB" id="B5YN23"/>
<dbReference type="GO" id="GO:0044183">
    <property type="term" value="F:protein folding chaperone"/>
    <property type="evidence" value="ECO:0000318"/>
    <property type="project" value="GO_Central"/>
</dbReference>
<dbReference type="eggNOG" id="KOG0713">
    <property type="taxonomic scope" value="Eukaryota"/>
</dbReference>
<proteinExistence type="predicted"/>
<dbReference type="PROSITE" id="PS00636">
    <property type="entry name" value="DNAJ_1"/>
    <property type="match status" value="1"/>
</dbReference>
<dbReference type="RefSeq" id="XP_002296191.1">
    <property type="nucleotide sequence ID" value="XM_002296155.1"/>
</dbReference>
<dbReference type="HOGENOM" id="CLU_830200_0_0_1"/>
<dbReference type="SUPFAM" id="SSF46565">
    <property type="entry name" value="Chaperone J-domain"/>
    <property type="match status" value="1"/>
</dbReference>
<reference evidence="3 4" key="2">
    <citation type="journal article" date="2008" name="Nature">
        <title>The Phaeodactylum genome reveals the evolutionary history of diatom genomes.</title>
        <authorList>
            <person name="Bowler C."/>
            <person name="Allen A.E."/>
            <person name="Badger J.H."/>
            <person name="Grimwood J."/>
            <person name="Jabbari K."/>
            <person name="Kuo A."/>
            <person name="Maheswari U."/>
            <person name="Martens C."/>
            <person name="Maumus F."/>
            <person name="Otillar R.P."/>
            <person name="Rayko E."/>
            <person name="Salamov A."/>
            <person name="Vandepoele K."/>
            <person name="Beszteri B."/>
            <person name="Gruber A."/>
            <person name="Heijde M."/>
            <person name="Katinka M."/>
            <person name="Mock T."/>
            <person name="Valentin K."/>
            <person name="Verret F."/>
            <person name="Berges J.A."/>
            <person name="Brownlee C."/>
            <person name="Cadoret J.P."/>
            <person name="Chiovitti A."/>
            <person name="Choi C.J."/>
            <person name="Coesel S."/>
            <person name="De Martino A."/>
            <person name="Detter J.C."/>
            <person name="Durkin C."/>
            <person name="Falciatore A."/>
            <person name="Fournet J."/>
            <person name="Haruta M."/>
            <person name="Huysman M.J."/>
            <person name="Jenkins B.D."/>
            <person name="Jiroutova K."/>
            <person name="Jorgensen R.E."/>
            <person name="Joubert Y."/>
            <person name="Kaplan A."/>
            <person name="Kroger N."/>
            <person name="Kroth P.G."/>
            <person name="La Roche J."/>
            <person name="Lindquist E."/>
            <person name="Lommer M."/>
            <person name="Martin-Jezequel V."/>
            <person name="Lopez P.J."/>
            <person name="Lucas S."/>
            <person name="Mangogna M."/>
            <person name="McGinnis K."/>
            <person name="Medlin L.K."/>
            <person name="Montsant A."/>
            <person name="Oudot-Le Secq M.P."/>
            <person name="Napoli C."/>
            <person name="Obornik M."/>
            <person name="Parker M.S."/>
            <person name="Petit J.L."/>
            <person name="Porcel B.M."/>
            <person name="Poulsen N."/>
            <person name="Robison M."/>
            <person name="Rychlewski L."/>
            <person name="Rynearson T.A."/>
            <person name="Schmutz J."/>
            <person name="Shapiro H."/>
            <person name="Siaut M."/>
            <person name="Stanley M."/>
            <person name="Sussman M.R."/>
            <person name="Taylor A.R."/>
            <person name="Vardi A."/>
            <person name="von Dassow P."/>
            <person name="Vyverman W."/>
            <person name="Willis A."/>
            <person name="Wyrwicz L.S."/>
            <person name="Rokhsar D.S."/>
            <person name="Weissenbach J."/>
            <person name="Armbrust E.V."/>
            <person name="Green B.R."/>
            <person name="Van de Peer Y."/>
            <person name="Grigoriev I.V."/>
        </authorList>
    </citation>
    <scope>NUCLEOTIDE SEQUENCE [LARGE SCALE GENOMIC DNA]</scope>
    <source>
        <strain evidence="3 4">CCMP1335</strain>
    </source>
</reference>
<dbReference type="Gene3D" id="1.10.287.110">
    <property type="entry name" value="DnaJ domain"/>
    <property type="match status" value="1"/>
</dbReference>
<evidence type="ECO:0000313" key="3">
    <source>
        <dbReference type="EMBL" id="ACI64908.1"/>
    </source>
</evidence>
<feature type="domain" description="J" evidence="2">
    <location>
        <begin position="68"/>
        <end position="136"/>
    </location>
</feature>
<sequence length="367" mass="41224">MSKRDAPFASTGSNKRSSAQTNTSREDGARTRDDGEVGRSSRARRSSEQQQQRQQSPHAIQPNLQSSCPYEVLGVPSNATIKQIKVSYRKLALQYHPDRQTSRADMDLAHKNFTAIGHAYEILGDEARRSEYDDGLMQRQRQRDERRSQQRADDFFSGFNQDPFSMFEVNDPFASSFFGGRRQGSTSGFHFTDPFELFNNFFEQETQSMNSQRQRSSHLRTTASNNRMDTFCASDPFFSSGFGSANQMMSQHVNMLNSMMNQMQGGSMFGGFDSGFRQHHQLMGGGMNFMSSSSSSGGNQFASTSTRTSIVNGVRTTVTERVNPDGSVERHVETSGGESSRRSNRLPSSQNYPALGYDHDRRGSRRL</sequence>
<dbReference type="PANTHER" id="PTHR43948">
    <property type="entry name" value="DNAJ HOMOLOG SUBFAMILY B"/>
    <property type="match status" value="1"/>
</dbReference>
<dbReference type="Proteomes" id="UP000001449">
    <property type="component" value="Chromosome 7"/>
</dbReference>
<dbReference type="GO" id="GO:0051087">
    <property type="term" value="F:protein-folding chaperone binding"/>
    <property type="evidence" value="ECO:0000318"/>
    <property type="project" value="GO_Central"/>
</dbReference>
<dbReference type="PaxDb" id="35128-Thaps23478"/>
<keyword evidence="4" id="KW-1185">Reference proteome</keyword>
<feature type="region of interest" description="Disordered" evidence="1">
    <location>
        <begin position="291"/>
        <end position="367"/>
    </location>
</feature>
<dbReference type="PRINTS" id="PR00625">
    <property type="entry name" value="JDOMAIN"/>
</dbReference>
<dbReference type="GeneID" id="7447049"/>
<dbReference type="CDD" id="cd06257">
    <property type="entry name" value="DnaJ"/>
    <property type="match status" value="1"/>
</dbReference>
<name>B5YN23_THAPS</name>
<dbReference type="Pfam" id="PF00226">
    <property type="entry name" value="DnaJ"/>
    <property type="match status" value="1"/>
</dbReference>
<protein>
    <recommendedName>
        <fullName evidence="2">J domain-containing protein</fullName>
    </recommendedName>
</protein>
<dbReference type="InterPro" id="IPR036869">
    <property type="entry name" value="J_dom_sf"/>
</dbReference>
<feature type="compositionally biased region" description="Basic and acidic residues" evidence="1">
    <location>
        <begin position="24"/>
        <end position="39"/>
    </location>
</feature>
<dbReference type="SMART" id="SM00271">
    <property type="entry name" value="DnaJ"/>
    <property type="match status" value="1"/>
</dbReference>
<dbReference type="KEGG" id="tps:THAPS_23478"/>
<dbReference type="PROSITE" id="PS50076">
    <property type="entry name" value="DNAJ_2"/>
    <property type="match status" value="1"/>
</dbReference>
<reference evidence="3 4" key="1">
    <citation type="journal article" date="2004" name="Science">
        <title>The genome of the diatom Thalassiosira pseudonana: ecology, evolution, and metabolism.</title>
        <authorList>
            <person name="Armbrust E.V."/>
            <person name="Berges J.A."/>
            <person name="Bowler C."/>
            <person name="Green B.R."/>
            <person name="Martinez D."/>
            <person name="Putnam N.H."/>
            <person name="Zhou S."/>
            <person name="Allen A.E."/>
            <person name="Apt K.E."/>
            <person name="Bechner M."/>
            <person name="Brzezinski M.A."/>
            <person name="Chaal B.K."/>
            <person name="Chiovitti A."/>
            <person name="Davis A.K."/>
            <person name="Demarest M.S."/>
            <person name="Detter J.C."/>
            <person name="Glavina T."/>
            <person name="Goodstein D."/>
            <person name="Hadi M.Z."/>
            <person name="Hellsten U."/>
            <person name="Hildebrand M."/>
            <person name="Jenkins B.D."/>
            <person name="Jurka J."/>
            <person name="Kapitonov V.V."/>
            <person name="Kroger N."/>
            <person name="Lau W.W."/>
            <person name="Lane T.W."/>
            <person name="Larimer F.W."/>
            <person name="Lippmeier J.C."/>
            <person name="Lucas S."/>
            <person name="Medina M."/>
            <person name="Montsant A."/>
            <person name="Obornik M."/>
            <person name="Parker M.S."/>
            <person name="Palenik B."/>
            <person name="Pazour G.J."/>
            <person name="Richardson P.M."/>
            <person name="Rynearson T.A."/>
            <person name="Saito M.A."/>
            <person name="Schwartz D.C."/>
            <person name="Thamatrakoln K."/>
            <person name="Valentin K."/>
            <person name="Vardi A."/>
            <person name="Wilkerson F.P."/>
            <person name="Rokhsar D.S."/>
        </authorList>
    </citation>
    <scope>NUCLEOTIDE SEQUENCE [LARGE SCALE GENOMIC DNA]</scope>
    <source>
        <strain evidence="3 4">CCMP1335</strain>
    </source>
</reference>
<evidence type="ECO:0000259" key="2">
    <source>
        <dbReference type="PROSITE" id="PS50076"/>
    </source>
</evidence>
<dbReference type="InterPro" id="IPR018253">
    <property type="entry name" value="DnaJ_domain_CS"/>
</dbReference>
<dbReference type="GO" id="GO:0005737">
    <property type="term" value="C:cytoplasm"/>
    <property type="evidence" value="ECO:0000318"/>
    <property type="project" value="GO_Central"/>
</dbReference>
<dbReference type="InParanoid" id="B5YN23"/>
<evidence type="ECO:0000256" key="1">
    <source>
        <dbReference type="SAM" id="MobiDB-lite"/>
    </source>
</evidence>
<dbReference type="InterPro" id="IPR001623">
    <property type="entry name" value="DnaJ_domain"/>
</dbReference>
<accession>B5YN23</accession>
<organism evidence="3 4">
    <name type="scientific">Thalassiosira pseudonana</name>
    <name type="common">Marine diatom</name>
    <name type="synonym">Cyclotella nana</name>
    <dbReference type="NCBI Taxonomy" id="35128"/>
    <lineage>
        <taxon>Eukaryota</taxon>
        <taxon>Sar</taxon>
        <taxon>Stramenopiles</taxon>
        <taxon>Ochrophyta</taxon>
        <taxon>Bacillariophyta</taxon>
        <taxon>Coscinodiscophyceae</taxon>
        <taxon>Thalassiosirophycidae</taxon>
        <taxon>Thalassiosirales</taxon>
        <taxon>Thalassiosiraceae</taxon>
        <taxon>Thalassiosira</taxon>
    </lineage>
</organism>
<gene>
    <name evidence="3" type="ORF">THAPS_23478</name>
</gene>
<dbReference type="EMBL" id="CP001160">
    <property type="protein sequence ID" value="ACI64908.1"/>
    <property type="molecule type" value="Genomic_DNA"/>
</dbReference>
<dbReference type="GO" id="GO:0051082">
    <property type="term" value="F:unfolded protein binding"/>
    <property type="evidence" value="ECO:0000318"/>
    <property type="project" value="GO_Central"/>
</dbReference>
<feature type="region of interest" description="Disordered" evidence="1">
    <location>
        <begin position="1"/>
        <end position="65"/>
    </location>
</feature>
<feature type="compositionally biased region" description="Polar residues" evidence="1">
    <location>
        <begin position="300"/>
        <end position="320"/>
    </location>
</feature>
<dbReference type="OMA" id="AIGHAYE"/>
<dbReference type="STRING" id="35128.B5YN23"/>
<dbReference type="PANTHER" id="PTHR43948:SF10">
    <property type="entry name" value="MRJ, ISOFORM E"/>
    <property type="match status" value="1"/>
</dbReference>
<dbReference type="GO" id="GO:0005634">
    <property type="term" value="C:nucleus"/>
    <property type="evidence" value="ECO:0000318"/>
    <property type="project" value="GO_Central"/>
</dbReference>
<feature type="compositionally biased region" description="Polar residues" evidence="1">
    <location>
        <begin position="10"/>
        <end position="23"/>
    </location>
</feature>
<evidence type="ECO:0000313" key="4">
    <source>
        <dbReference type="Proteomes" id="UP000001449"/>
    </source>
</evidence>